<protein>
    <submittedName>
        <fullName evidence="4">NAD(P)-binding protein</fullName>
    </submittedName>
</protein>
<dbReference type="PANTHER" id="PTHR43976:SF16">
    <property type="entry name" value="SHORT-CHAIN DEHYDROGENASE_REDUCTASE FAMILY PROTEIN"/>
    <property type="match status" value="1"/>
</dbReference>
<evidence type="ECO:0000256" key="3">
    <source>
        <dbReference type="RuleBase" id="RU000363"/>
    </source>
</evidence>
<comment type="similarity">
    <text evidence="1 3">Belongs to the short-chain dehydrogenases/reductases (SDR) family.</text>
</comment>
<evidence type="ECO:0000313" key="5">
    <source>
        <dbReference type="Proteomes" id="UP000053558"/>
    </source>
</evidence>
<keyword evidence="2" id="KW-0560">Oxidoreductase</keyword>
<dbReference type="GO" id="GO:0016491">
    <property type="term" value="F:oxidoreductase activity"/>
    <property type="evidence" value="ECO:0007669"/>
    <property type="project" value="UniProtKB-KW"/>
</dbReference>
<sequence>MASASGPRVWFITGSSSGFGLELTQLLLAQGDTVIATLRTPSALASLAASYPPSQLLVLQLDVTSASAVRAAFARAVETFGHIDIVFNNAGQIFLGEVEAVDEENARRLMDVNFWGATHVTQEAVRVFREVNRPQGGRLLQVSSRLGLVGGPAGGFYAASKFALEGLTESLYKELNPAWNIKVSLIEPGPFRTKLVGTGGNVHVVPPHPAYEDPSLPSAQFRAFVTSGAVDGDAVKAVKAVERFSRLENPPFRLPLHKRVIASLREKIGELSRTVEEMEGWSEDLYFEE</sequence>
<dbReference type="CDD" id="cd05374">
    <property type="entry name" value="17beta-HSD-like_SDR_c"/>
    <property type="match status" value="1"/>
</dbReference>
<proteinExistence type="inferred from homology"/>
<evidence type="ECO:0000256" key="1">
    <source>
        <dbReference type="ARBA" id="ARBA00006484"/>
    </source>
</evidence>
<accession>A0A5M3M9E0</accession>
<dbReference type="KEGG" id="cput:CONPUDRAFT_131365"/>
<dbReference type="PRINTS" id="PR00080">
    <property type="entry name" value="SDRFAMILY"/>
</dbReference>
<keyword evidence="5" id="KW-1185">Reference proteome</keyword>
<dbReference type="GeneID" id="19200340"/>
<dbReference type="Pfam" id="PF00106">
    <property type="entry name" value="adh_short"/>
    <property type="match status" value="1"/>
</dbReference>
<dbReference type="Gene3D" id="3.40.50.720">
    <property type="entry name" value="NAD(P)-binding Rossmann-like Domain"/>
    <property type="match status" value="1"/>
</dbReference>
<gene>
    <name evidence="4" type="ORF">CONPUDRAFT_131365</name>
</gene>
<dbReference type="Proteomes" id="UP000053558">
    <property type="component" value="Unassembled WGS sequence"/>
</dbReference>
<dbReference type="InterPro" id="IPR036291">
    <property type="entry name" value="NAD(P)-bd_dom_sf"/>
</dbReference>
<evidence type="ECO:0000313" key="4">
    <source>
        <dbReference type="EMBL" id="EIW75902.1"/>
    </source>
</evidence>
<dbReference type="RefSeq" id="XP_007773900.1">
    <property type="nucleotide sequence ID" value="XM_007775710.1"/>
</dbReference>
<reference evidence="5" key="1">
    <citation type="journal article" date="2012" name="Science">
        <title>The Paleozoic origin of enzymatic lignin decomposition reconstructed from 31 fungal genomes.</title>
        <authorList>
            <person name="Floudas D."/>
            <person name="Binder M."/>
            <person name="Riley R."/>
            <person name="Barry K."/>
            <person name="Blanchette R.A."/>
            <person name="Henrissat B."/>
            <person name="Martinez A.T."/>
            <person name="Otillar R."/>
            <person name="Spatafora J.W."/>
            <person name="Yadav J.S."/>
            <person name="Aerts A."/>
            <person name="Benoit I."/>
            <person name="Boyd A."/>
            <person name="Carlson A."/>
            <person name="Copeland A."/>
            <person name="Coutinho P.M."/>
            <person name="de Vries R.P."/>
            <person name="Ferreira P."/>
            <person name="Findley K."/>
            <person name="Foster B."/>
            <person name="Gaskell J."/>
            <person name="Glotzer D."/>
            <person name="Gorecki P."/>
            <person name="Heitman J."/>
            <person name="Hesse C."/>
            <person name="Hori C."/>
            <person name="Igarashi K."/>
            <person name="Jurgens J.A."/>
            <person name="Kallen N."/>
            <person name="Kersten P."/>
            <person name="Kohler A."/>
            <person name="Kuees U."/>
            <person name="Kumar T.K.A."/>
            <person name="Kuo A."/>
            <person name="LaButti K."/>
            <person name="Larrondo L.F."/>
            <person name="Lindquist E."/>
            <person name="Ling A."/>
            <person name="Lombard V."/>
            <person name="Lucas S."/>
            <person name="Lundell T."/>
            <person name="Martin R."/>
            <person name="McLaughlin D.J."/>
            <person name="Morgenstern I."/>
            <person name="Morin E."/>
            <person name="Murat C."/>
            <person name="Nagy L.G."/>
            <person name="Nolan M."/>
            <person name="Ohm R.A."/>
            <person name="Patyshakuliyeva A."/>
            <person name="Rokas A."/>
            <person name="Ruiz-Duenas F.J."/>
            <person name="Sabat G."/>
            <person name="Salamov A."/>
            <person name="Samejima M."/>
            <person name="Schmutz J."/>
            <person name="Slot J.C."/>
            <person name="St John F."/>
            <person name="Stenlid J."/>
            <person name="Sun H."/>
            <person name="Sun S."/>
            <person name="Syed K."/>
            <person name="Tsang A."/>
            <person name="Wiebenga A."/>
            <person name="Young D."/>
            <person name="Pisabarro A."/>
            <person name="Eastwood D.C."/>
            <person name="Martin F."/>
            <person name="Cullen D."/>
            <person name="Grigoriev I.V."/>
            <person name="Hibbett D.S."/>
        </authorList>
    </citation>
    <scope>NUCLEOTIDE SEQUENCE [LARGE SCALE GENOMIC DNA]</scope>
    <source>
        <strain evidence="5">RWD-64-598 SS2</strain>
    </source>
</reference>
<dbReference type="SUPFAM" id="SSF51735">
    <property type="entry name" value="NAD(P)-binding Rossmann-fold domains"/>
    <property type="match status" value="1"/>
</dbReference>
<evidence type="ECO:0000256" key="2">
    <source>
        <dbReference type="ARBA" id="ARBA00023002"/>
    </source>
</evidence>
<dbReference type="InterPro" id="IPR002347">
    <property type="entry name" value="SDR_fam"/>
</dbReference>
<organism evidence="4 5">
    <name type="scientific">Coniophora puteana (strain RWD-64-598)</name>
    <name type="common">Brown rot fungus</name>
    <dbReference type="NCBI Taxonomy" id="741705"/>
    <lineage>
        <taxon>Eukaryota</taxon>
        <taxon>Fungi</taxon>
        <taxon>Dikarya</taxon>
        <taxon>Basidiomycota</taxon>
        <taxon>Agaricomycotina</taxon>
        <taxon>Agaricomycetes</taxon>
        <taxon>Agaricomycetidae</taxon>
        <taxon>Boletales</taxon>
        <taxon>Coniophorineae</taxon>
        <taxon>Coniophoraceae</taxon>
        <taxon>Coniophora</taxon>
    </lineage>
</organism>
<dbReference type="OMA" id="GMHTHAA"/>
<dbReference type="InterPro" id="IPR051911">
    <property type="entry name" value="SDR_oxidoreductase"/>
</dbReference>
<dbReference type="PRINTS" id="PR00081">
    <property type="entry name" value="GDHRDH"/>
</dbReference>
<dbReference type="OrthoDB" id="1274115at2759"/>
<dbReference type="EMBL" id="JH711587">
    <property type="protein sequence ID" value="EIW75902.1"/>
    <property type="molecule type" value="Genomic_DNA"/>
</dbReference>
<name>A0A5M3M9E0_CONPW</name>
<dbReference type="PANTHER" id="PTHR43976">
    <property type="entry name" value="SHORT CHAIN DEHYDROGENASE"/>
    <property type="match status" value="1"/>
</dbReference>
<comment type="caution">
    <text evidence="4">The sequence shown here is derived from an EMBL/GenBank/DDBJ whole genome shotgun (WGS) entry which is preliminary data.</text>
</comment>
<dbReference type="AlphaFoldDB" id="A0A5M3M9E0"/>